<keyword evidence="4" id="KW-1185">Reference proteome</keyword>
<evidence type="ECO:0000313" key="3">
    <source>
        <dbReference type="EMBL" id="CBA14760.1"/>
    </source>
</evidence>
<keyword evidence="1" id="KW-0929">Antimicrobial</keyword>
<organism evidence="3 4">
    <name type="scientific">Xanthomonas albilineans (strain GPE PC73 / CFBP 7063)</name>
    <dbReference type="NCBI Taxonomy" id="380358"/>
    <lineage>
        <taxon>Bacteria</taxon>
        <taxon>Pseudomonadati</taxon>
        <taxon>Pseudomonadota</taxon>
        <taxon>Gammaproteobacteria</taxon>
        <taxon>Lysobacterales</taxon>
        <taxon>Lysobacteraceae</taxon>
        <taxon>Xanthomonas</taxon>
    </lineage>
</organism>
<dbReference type="PROSITE" id="PS51257">
    <property type="entry name" value="PROKAR_LIPOPROTEIN"/>
    <property type="match status" value="1"/>
</dbReference>
<reference evidence="3 4" key="1">
    <citation type="journal article" date="2009" name="BMC Genomics">
        <title>The complete genome sequence of Xanthomonas albilineans provides new insights into the reductive genome evolution of the xylem-limited Xanthomonadaceae.</title>
        <authorList>
            <person name="Pieretti I."/>
            <person name="Royer M."/>
            <person name="Barbe V."/>
            <person name="Carrere S."/>
            <person name="Koebnik R."/>
            <person name="Cociancich S."/>
            <person name="Couloux A."/>
            <person name="Darrasse A."/>
            <person name="Gouzy J."/>
            <person name="Jacques M.A."/>
            <person name="Lauber E."/>
            <person name="Manceau C."/>
            <person name="Mangenot S."/>
            <person name="Poussier S."/>
            <person name="Segurens B."/>
            <person name="Szurek B."/>
            <person name="Verdier V."/>
            <person name="Arlat M."/>
            <person name="Rott P."/>
        </authorList>
    </citation>
    <scope>NUCLEOTIDE SEQUENCE [LARGE SCALE GENOMIC DNA]</scope>
    <source>
        <strain evidence="4">GPE PC73 / CFBP 7063</strain>
    </source>
</reference>
<dbReference type="GO" id="GO:0042742">
    <property type="term" value="P:defense response to bacterium"/>
    <property type="evidence" value="ECO:0007669"/>
    <property type="project" value="UniProtKB-KW"/>
</dbReference>
<gene>
    <name evidence="3" type="ordered locus">XALc_0215</name>
</gene>
<dbReference type="STRING" id="380358.XALC_0215"/>
<name>D2U9U9_XANAP</name>
<evidence type="ECO:0008006" key="5">
    <source>
        <dbReference type="Google" id="ProtNLM"/>
    </source>
</evidence>
<keyword evidence="2" id="KW-0081">Bacteriolytic enzyme</keyword>
<evidence type="ECO:0000313" key="4">
    <source>
        <dbReference type="Proteomes" id="UP000001890"/>
    </source>
</evidence>
<dbReference type="KEGG" id="xal:XALC_0215"/>
<proteinExistence type="predicted"/>
<dbReference type="GO" id="GO:0003796">
    <property type="term" value="F:lysozyme activity"/>
    <property type="evidence" value="ECO:0007669"/>
    <property type="project" value="InterPro"/>
</dbReference>
<dbReference type="Gene3D" id="1.10.530.40">
    <property type="match status" value="1"/>
</dbReference>
<dbReference type="InterPro" id="IPR023347">
    <property type="entry name" value="Lysozyme_dom_sf"/>
</dbReference>
<dbReference type="eggNOG" id="COG3772">
    <property type="taxonomic scope" value="Bacteria"/>
</dbReference>
<evidence type="ECO:0000256" key="2">
    <source>
        <dbReference type="ARBA" id="ARBA00022638"/>
    </source>
</evidence>
<accession>D2U9U9</accession>
<dbReference type="GO" id="GO:0031640">
    <property type="term" value="P:killing of cells of another organism"/>
    <property type="evidence" value="ECO:0007669"/>
    <property type="project" value="UniProtKB-KW"/>
</dbReference>
<dbReference type="EMBL" id="FP565176">
    <property type="protein sequence ID" value="CBA14760.1"/>
    <property type="molecule type" value="Genomic_DNA"/>
</dbReference>
<evidence type="ECO:0000256" key="1">
    <source>
        <dbReference type="ARBA" id="ARBA00022529"/>
    </source>
</evidence>
<sequence>MRHRHAHLLLPCALTMTARLLLIFTLMLLTACDRAIAIPRSAAPASGVGGMDTAIQSAQSGAAATIAPVVMGLRTSVQSAVPLPTMTQSRSVSPVAAAHILHWEVISPAWYTQRLQRPVWPGGASGITWGIGYDGGYQTPVVIASDWIGHTHLAQLQRAAGVVGPAAAAALPAYRSITTPYALASAVFTGVSLPLWRQTTSRIYGPAFDALPANAAGALVGNTYNRGGSMVGARNAEKRVIRDRCIPAGDLHCIAAQLRAQCRLWPDTPGLCARRQDEARLVETAR</sequence>
<dbReference type="AlphaFoldDB" id="D2U9U9"/>
<protein>
    <recommendedName>
        <fullName evidence="5">Lipoprotein</fullName>
    </recommendedName>
</protein>
<dbReference type="Proteomes" id="UP000001890">
    <property type="component" value="Chromosome"/>
</dbReference>